<dbReference type="Proteomes" id="UP000298616">
    <property type="component" value="Chromosome"/>
</dbReference>
<dbReference type="InterPro" id="IPR015942">
    <property type="entry name" value="Asp/Glu/hydantoin_racemase"/>
</dbReference>
<dbReference type="EMBL" id="CP028923">
    <property type="protein sequence ID" value="QCK15167.1"/>
    <property type="molecule type" value="Genomic_DNA"/>
</dbReference>
<name>A0A4D7JKE1_9BACT</name>
<gene>
    <name evidence="3" type="ORF">DCC35_10620</name>
</gene>
<dbReference type="Pfam" id="PF01177">
    <property type="entry name" value="Asp_Glu_race"/>
    <property type="match status" value="1"/>
</dbReference>
<evidence type="ECO:0000313" key="4">
    <source>
        <dbReference type="Proteomes" id="UP000298616"/>
    </source>
</evidence>
<dbReference type="InterPro" id="IPR033134">
    <property type="entry name" value="Asp/Glu_racemase_AS_2"/>
</dbReference>
<evidence type="ECO:0000313" key="3">
    <source>
        <dbReference type="EMBL" id="QCK15167.1"/>
    </source>
</evidence>
<dbReference type="OrthoDB" id="9803739at2"/>
<protein>
    <submittedName>
        <fullName evidence="3">Aspartate racemase</fullName>
    </submittedName>
</protein>
<sequence length="226" mass="25412">MKTLGLIGGTSWYSTLVYYREINKRVGDLIGSQGNPELILYSINIELMREMDKEKIKSKYLTVSKKLQDAGAEAIMICANTPHLVYEYVQPKIDIPILHIGDAIGRNAIKRELKTLGLLGNKPTMTGDFISGYLKRNFDIDVILPQDGSINKSHYFVSKELTQGKFTKNAEEFYLEKIKEFEKANVDGVILGCTELPLLIKHSSTNLPLLATTDLHIEMAVEFILS</sequence>
<dbReference type="InterPro" id="IPR004380">
    <property type="entry name" value="Asp_race"/>
</dbReference>
<evidence type="ECO:0000256" key="2">
    <source>
        <dbReference type="ARBA" id="ARBA00023235"/>
    </source>
</evidence>
<dbReference type="GO" id="GO:0047661">
    <property type="term" value="F:amino-acid racemase activity"/>
    <property type="evidence" value="ECO:0007669"/>
    <property type="project" value="InterPro"/>
</dbReference>
<proteinExistence type="inferred from homology"/>
<dbReference type="RefSeq" id="WP_137090753.1">
    <property type="nucleotide sequence ID" value="NZ_CP028923.1"/>
</dbReference>
<dbReference type="AlphaFoldDB" id="A0A4D7JKE1"/>
<dbReference type="Gene3D" id="3.40.50.1860">
    <property type="match status" value="2"/>
</dbReference>
<dbReference type="InterPro" id="IPR001920">
    <property type="entry name" value="Asp/Glu_race"/>
</dbReference>
<reference evidence="3 4" key="1">
    <citation type="submission" date="2018-04" db="EMBL/GenBank/DDBJ databases">
        <title>Complete genome uncultured novel isolate.</title>
        <authorList>
            <person name="Merlino G."/>
        </authorList>
    </citation>
    <scope>NUCLEOTIDE SEQUENCE [LARGE SCALE GENOMIC DNA]</scope>
    <source>
        <strain evidence="4">R1DC9</strain>
    </source>
</reference>
<dbReference type="PROSITE" id="PS00924">
    <property type="entry name" value="ASP_GLU_RACEMASE_2"/>
    <property type="match status" value="1"/>
</dbReference>
<organism evidence="3 4">
    <name type="scientific">Mangrovivirga cuniculi</name>
    <dbReference type="NCBI Taxonomy" id="2715131"/>
    <lineage>
        <taxon>Bacteria</taxon>
        <taxon>Pseudomonadati</taxon>
        <taxon>Bacteroidota</taxon>
        <taxon>Cytophagia</taxon>
        <taxon>Cytophagales</taxon>
        <taxon>Mangrovivirgaceae</taxon>
        <taxon>Mangrovivirga</taxon>
    </lineage>
</organism>
<dbReference type="SUPFAM" id="SSF53681">
    <property type="entry name" value="Aspartate/glutamate racemase"/>
    <property type="match status" value="2"/>
</dbReference>
<evidence type="ECO:0000256" key="1">
    <source>
        <dbReference type="ARBA" id="ARBA00007847"/>
    </source>
</evidence>
<accession>A0A4D7JKE1</accession>
<keyword evidence="2" id="KW-0413">Isomerase</keyword>
<dbReference type="PANTHER" id="PTHR21198:SF7">
    <property type="entry name" value="ASPARTATE-GLUTAMATE RACEMASE FAMILY"/>
    <property type="match status" value="1"/>
</dbReference>
<dbReference type="KEGG" id="fpf:DCC35_10620"/>
<keyword evidence="4" id="KW-1185">Reference proteome</keyword>
<comment type="similarity">
    <text evidence="1">Belongs to the aspartate/glutamate racemases family.</text>
</comment>
<dbReference type="PANTHER" id="PTHR21198">
    <property type="entry name" value="GLUTAMATE RACEMASE"/>
    <property type="match status" value="1"/>
</dbReference>
<dbReference type="NCBIfam" id="TIGR00035">
    <property type="entry name" value="asp_race"/>
    <property type="match status" value="1"/>
</dbReference>